<dbReference type="Proteomes" id="UP001162501">
    <property type="component" value="Chromosome 20"/>
</dbReference>
<organism evidence="1 2">
    <name type="scientific">Rangifer tarandus platyrhynchus</name>
    <name type="common">Svalbard reindeer</name>
    <dbReference type="NCBI Taxonomy" id="3082113"/>
    <lineage>
        <taxon>Eukaryota</taxon>
        <taxon>Metazoa</taxon>
        <taxon>Chordata</taxon>
        <taxon>Craniata</taxon>
        <taxon>Vertebrata</taxon>
        <taxon>Euteleostomi</taxon>
        <taxon>Mammalia</taxon>
        <taxon>Eutheria</taxon>
        <taxon>Laurasiatheria</taxon>
        <taxon>Artiodactyla</taxon>
        <taxon>Ruminantia</taxon>
        <taxon>Pecora</taxon>
        <taxon>Cervidae</taxon>
        <taxon>Odocoileinae</taxon>
        <taxon>Rangifer</taxon>
    </lineage>
</organism>
<accession>A0AC59YTW7</accession>
<reference evidence="1" key="2">
    <citation type="submission" date="2025-03" db="EMBL/GenBank/DDBJ databases">
        <authorList>
            <consortium name="ELIXIR-Norway"/>
            <consortium name="Elixir Norway"/>
        </authorList>
    </citation>
    <scope>NUCLEOTIDE SEQUENCE</scope>
</reference>
<evidence type="ECO:0000313" key="1">
    <source>
        <dbReference type="EMBL" id="CAM9974313.1"/>
    </source>
</evidence>
<reference evidence="1" key="1">
    <citation type="submission" date="2023-05" db="EMBL/GenBank/DDBJ databases">
        <authorList>
            <consortium name="ELIXIR-Norway"/>
        </authorList>
    </citation>
    <scope>NUCLEOTIDE SEQUENCE</scope>
</reference>
<evidence type="ECO:0000313" key="2">
    <source>
        <dbReference type="Proteomes" id="UP001162501"/>
    </source>
</evidence>
<name>A0AC59YTW7_RANTA</name>
<gene>
    <name evidence="1" type="ORF">MRATA1EN22A_LOCUS10157</name>
</gene>
<proteinExistence type="predicted"/>
<dbReference type="EMBL" id="OX596104">
    <property type="protein sequence ID" value="CAM9974313.1"/>
    <property type="molecule type" value="Genomic_DNA"/>
</dbReference>
<protein>
    <submittedName>
        <fullName evidence="1">Uncharacterized protein</fullName>
    </submittedName>
</protein>
<sequence length="113" mass="12181">MEGEGRGQFTSISNVQLTPEKSLTSAPLEASVLKLQKSKEGRSANMKMSQILNIQGAGQMILVSLAQKVLMQRPRGRNTHERPVAIPLTAVPTCAPNNWAGIFRASRPAVASQ</sequence>